<dbReference type="InterPro" id="IPR050491">
    <property type="entry name" value="AmpC-like"/>
</dbReference>
<evidence type="ECO:0000256" key="3">
    <source>
        <dbReference type="ARBA" id="ARBA00023251"/>
    </source>
</evidence>
<evidence type="ECO:0000259" key="4">
    <source>
        <dbReference type="Pfam" id="PF00144"/>
    </source>
</evidence>
<comment type="caution">
    <text evidence="5">The sequence shown here is derived from an EMBL/GenBank/DDBJ whole genome shotgun (WGS) entry which is preliminary data.</text>
</comment>
<dbReference type="AlphaFoldDB" id="A0A1V9YBF1"/>
<gene>
    <name evidence="5" type="ORF">ACHHYP_15214</name>
</gene>
<keyword evidence="3" id="KW-0046">Antibiotic resistance</keyword>
<comment type="catalytic activity">
    <reaction evidence="1">
        <text>a beta-lactam + H2O = a substituted beta-amino acid</text>
        <dbReference type="Rhea" id="RHEA:20401"/>
        <dbReference type="ChEBI" id="CHEBI:15377"/>
        <dbReference type="ChEBI" id="CHEBI:35627"/>
        <dbReference type="ChEBI" id="CHEBI:140347"/>
        <dbReference type="EC" id="3.5.2.6"/>
    </reaction>
</comment>
<evidence type="ECO:0000313" key="6">
    <source>
        <dbReference type="Proteomes" id="UP000243579"/>
    </source>
</evidence>
<dbReference type="InterPro" id="IPR001586">
    <property type="entry name" value="Beta-lactam_class-C_AS"/>
</dbReference>
<dbReference type="Pfam" id="PF00144">
    <property type="entry name" value="Beta-lactamase"/>
    <property type="match status" value="1"/>
</dbReference>
<dbReference type="InterPro" id="IPR001466">
    <property type="entry name" value="Beta-lactam-related"/>
</dbReference>
<dbReference type="GO" id="GO:0008800">
    <property type="term" value="F:beta-lactamase activity"/>
    <property type="evidence" value="ECO:0007669"/>
    <property type="project" value="UniProtKB-EC"/>
</dbReference>
<dbReference type="GO" id="GO:0017001">
    <property type="term" value="P:antibiotic catabolic process"/>
    <property type="evidence" value="ECO:0007669"/>
    <property type="project" value="InterPro"/>
</dbReference>
<evidence type="ECO:0000256" key="1">
    <source>
        <dbReference type="ARBA" id="ARBA00001526"/>
    </source>
</evidence>
<reference evidence="5 6" key="1">
    <citation type="journal article" date="2014" name="Genome Biol. Evol.">
        <title>The secreted proteins of Achlya hypogyna and Thraustotheca clavata identify the ancestral oomycete secretome and reveal gene acquisitions by horizontal gene transfer.</title>
        <authorList>
            <person name="Misner I."/>
            <person name="Blouin N."/>
            <person name="Leonard G."/>
            <person name="Richards T.A."/>
            <person name="Lane C.E."/>
        </authorList>
    </citation>
    <scope>NUCLEOTIDE SEQUENCE [LARGE SCALE GENOMIC DNA]</scope>
    <source>
        <strain evidence="5 6">ATCC 48635</strain>
    </source>
</reference>
<dbReference type="Proteomes" id="UP000243579">
    <property type="component" value="Unassembled WGS sequence"/>
</dbReference>
<keyword evidence="6" id="KW-1185">Reference proteome</keyword>
<dbReference type="STRING" id="1202772.A0A1V9YBF1"/>
<evidence type="ECO:0000313" key="5">
    <source>
        <dbReference type="EMBL" id="OQR83034.1"/>
    </source>
</evidence>
<organism evidence="5 6">
    <name type="scientific">Achlya hypogyna</name>
    <name type="common">Oomycete</name>
    <name type="synonym">Protoachlya hypogyna</name>
    <dbReference type="NCBI Taxonomy" id="1202772"/>
    <lineage>
        <taxon>Eukaryota</taxon>
        <taxon>Sar</taxon>
        <taxon>Stramenopiles</taxon>
        <taxon>Oomycota</taxon>
        <taxon>Saprolegniomycetes</taxon>
        <taxon>Saprolegniales</taxon>
        <taxon>Achlyaceae</taxon>
        <taxon>Achlya</taxon>
    </lineage>
</organism>
<dbReference type="GO" id="GO:0046677">
    <property type="term" value="P:response to antibiotic"/>
    <property type="evidence" value="ECO:0007669"/>
    <property type="project" value="UniProtKB-KW"/>
</dbReference>
<protein>
    <submittedName>
        <fullName evidence="5">Beta-lactamase</fullName>
    </submittedName>
</protein>
<dbReference type="EMBL" id="JNBR01002405">
    <property type="protein sequence ID" value="OQR83034.1"/>
    <property type="molecule type" value="Genomic_DNA"/>
</dbReference>
<keyword evidence="2" id="KW-0378">Hydrolase</keyword>
<sequence length="563" mass="60273">MSACLFEATAIPITLHLPADETHKMQRLIGAYASLLGIPFGSELTAVTAGAFSAHDARANDAKVQDAIAFVEAQRQRFKYPGLTLAVVRGNETLIAKGFGTKQLGVPSDVVDADTLFEIGSISKTHVALALAKLVDDGKLQWHDTIKSHLPWFKLQDKYAEEVTTIADLASHNSVFGDHTGDEPQIFGAFASERVGVEKLRSMNTTRKVRPGFAYSNVGFNVLGQVIEAVSNQTWGDYLTDAVWRPWGMHSTFAHARLAPASRLAAGHNGCAGTVIGPYPLQSSPLAMLSPNVPALASGSIVSTATDMANLLKQILAKGGHTFKSPQPISDMVTGHVVVELPSRRGISPLNAFGLQFKADGTAVTSGYGVDFIGELLFGHRFYMKNGATKVHTSTTGFVPDAQLGLYINANMAVVGSMPLELIRSYVLGIFLDVPKADLDAMYELGLSLFPPVPAAACDAHYFGHQPWATLNTTVAAESPLAGTYLMETSPDYYGPLTVRVENGKLRIKYGAINALLLPTNASNSFIVPYDTTPTTLTAVFELPATAQDKVKLNFSGLLAVHV</sequence>
<dbReference type="PANTHER" id="PTHR46825:SF9">
    <property type="entry name" value="BETA-LACTAMASE-RELATED DOMAIN-CONTAINING PROTEIN"/>
    <property type="match status" value="1"/>
</dbReference>
<dbReference type="OrthoDB" id="73259at2759"/>
<name>A0A1V9YBF1_ACHHY</name>
<dbReference type="Gene3D" id="3.40.710.10">
    <property type="entry name" value="DD-peptidase/beta-lactamase superfamily"/>
    <property type="match status" value="1"/>
</dbReference>
<feature type="domain" description="Beta-lactamase-related" evidence="4">
    <location>
        <begin position="71"/>
        <end position="411"/>
    </location>
</feature>
<dbReference type="PROSITE" id="PS00336">
    <property type="entry name" value="BETA_LACTAMASE_C"/>
    <property type="match status" value="1"/>
</dbReference>
<proteinExistence type="predicted"/>
<evidence type="ECO:0000256" key="2">
    <source>
        <dbReference type="ARBA" id="ARBA00022801"/>
    </source>
</evidence>
<dbReference type="SUPFAM" id="SSF56601">
    <property type="entry name" value="beta-lactamase/transpeptidase-like"/>
    <property type="match status" value="1"/>
</dbReference>
<dbReference type="PANTHER" id="PTHR46825">
    <property type="entry name" value="D-ALANYL-D-ALANINE-CARBOXYPEPTIDASE/ENDOPEPTIDASE AMPH"/>
    <property type="match status" value="1"/>
</dbReference>
<accession>A0A1V9YBF1</accession>
<dbReference type="InterPro" id="IPR012338">
    <property type="entry name" value="Beta-lactam/transpept-like"/>
</dbReference>